<dbReference type="GO" id="GO:0032259">
    <property type="term" value="P:methylation"/>
    <property type="evidence" value="ECO:0007669"/>
    <property type="project" value="UniProtKB-KW"/>
</dbReference>
<keyword evidence="2 4" id="KW-0808">Transferase</keyword>
<comment type="caution">
    <text evidence="4">The sequence shown here is derived from an EMBL/GenBank/DDBJ whole genome shotgun (WGS) entry which is preliminary data.</text>
</comment>
<evidence type="ECO:0000313" key="5">
    <source>
        <dbReference type="Proteomes" id="UP000479132"/>
    </source>
</evidence>
<dbReference type="PANTHER" id="PTHR43861:SF1">
    <property type="entry name" value="TRANS-ACONITATE 2-METHYLTRANSFERASE"/>
    <property type="match status" value="1"/>
</dbReference>
<evidence type="ECO:0000256" key="2">
    <source>
        <dbReference type="ARBA" id="ARBA00022679"/>
    </source>
</evidence>
<dbReference type="SUPFAM" id="SSF53335">
    <property type="entry name" value="S-adenosyl-L-methionine-dependent methyltransferases"/>
    <property type="match status" value="1"/>
</dbReference>
<feature type="domain" description="Methyltransferase" evidence="3">
    <location>
        <begin position="56"/>
        <end position="149"/>
    </location>
</feature>
<evidence type="ECO:0000256" key="1">
    <source>
        <dbReference type="ARBA" id="ARBA00022603"/>
    </source>
</evidence>
<protein>
    <submittedName>
        <fullName evidence="4">Methyltransferase domain-containing protein</fullName>
    </submittedName>
</protein>
<dbReference type="GO" id="GO:0008168">
    <property type="term" value="F:methyltransferase activity"/>
    <property type="evidence" value="ECO:0007669"/>
    <property type="project" value="UniProtKB-KW"/>
</dbReference>
<keyword evidence="5" id="KW-1185">Reference proteome</keyword>
<gene>
    <name evidence="4" type="ORF">G3569_01345</name>
</gene>
<name>A0A6M1T9D2_9BACT</name>
<dbReference type="Proteomes" id="UP000479132">
    <property type="component" value="Unassembled WGS sequence"/>
</dbReference>
<dbReference type="PANTHER" id="PTHR43861">
    <property type="entry name" value="TRANS-ACONITATE 2-METHYLTRANSFERASE-RELATED"/>
    <property type="match status" value="1"/>
</dbReference>
<dbReference type="Pfam" id="PF13649">
    <property type="entry name" value="Methyltransf_25"/>
    <property type="match status" value="1"/>
</dbReference>
<dbReference type="InterPro" id="IPR041698">
    <property type="entry name" value="Methyltransf_25"/>
</dbReference>
<organism evidence="4 5">
    <name type="scientific">Fodinibius halophilus</name>
    <dbReference type="NCBI Taxonomy" id="1736908"/>
    <lineage>
        <taxon>Bacteria</taxon>
        <taxon>Pseudomonadati</taxon>
        <taxon>Balneolota</taxon>
        <taxon>Balneolia</taxon>
        <taxon>Balneolales</taxon>
        <taxon>Balneolaceae</taxon>
        <taxon>Fodinibius</taxon>
    </lineage>
</organism>
<evidence type="ECO:0000259" key="3">
    <source>
        <dbReference type="Pfam" id="PF13649"/>
    </source>
</evidence>
<accession>A0A6M1T9D2</accession>
<dbReference type="InterPro" id="IPR029063">
    <property type="entry name" value="SAM-dependent_MTases_sf"/>
</dbReference>
<dbReference type="EMBL" id="JAALLS010000001">
    <property type="protein sequence ID" value="NGP86982.1"/>
    <property type="molecule type" value="Genomic_DNA"/>
</dbReference>
<dbReference type="AlphaFoldDB" id="A0A6M1T9D2"/>
<evidence type="ECO:0000313" key="4">
    <source>
        <dbReference type="EMBL" id="NGP86982.1"/>
    </source>
</evidence>
<reference evidence="4 5" key="1">
    <citation type="submission" date="2020-02" db="EMBL/GenBank/DDBJ databases">
        <title>Aliifodinibius halophilus 2W32, complete genome.</title>
        <authorList>
            <person name="Li Y."/>
            <person name="Wu S."/>
        </authorList>
    </citation>
    <scope>NUCLEOTIDE SEQUENCE [LARGE SCALE GENOMIC DNA]</scope>
    <source>
        <strain evidence="4 5">2W32</strain>
    </source>
</reference>
<keyword evidence="1 4" id="KW-0489">Methyltransferase</keyword>
<dbReference type="Gene3D" id="3.40.50.150">
    <property type="entry name" value="Vaccinia Virus protein VP39"/>
    <property type="match status" value="1"/>
</dbReference>
<dbReference type="RefSeq" id="WP_165265295.1">
    <property type="nucleotide sequence ID" value="NZ_JAALLS010000001.1"/>
</dbReference>
<dbReference type="CDD" id="cd02440">
    <property type="entry name" value="AdoMet_MTases"/>
    <property type="match status" value="1"/>
</dbReference>
<sequence>MNQQAVNDKDLKEKIAVNFGSAAPEYHKQATLQKEAAERLIASLKPWRDILPKGPIIELGCGTGFVTKGLATLYPNREIVATDLSPRMVEYCQEQLSDFDNLTFAVRDAENVPEGEPEYALTISGFTAQWFKDPAQTLGKWLEAIKPGGLLLTSFPGNESFPEWKQKCEELGLPYTGNELPDIEELVVKMSLGPAQIDYYEDTVTQTFESAEQFFREFKYIGASTQKKGRALTPKELSLLIDHWNESADGDITVSYHLVFLAVKRDYDS</sequence>
<proteinExistence type="predicted"/>